<evidence type="ECO:0000313" key="2">
    <source>
        <dbReference type="Proteomes" id="UP000838756"/>
    </source>
</evidence>
<protein>
    <submittedName>
        <fullName evidence="1">Jg14496 protein</fullName>
    </submittedName>
</protein>
<evidence type="ECO:0000313" key="1">
    <source>
        <dbReference type="EMBL" id="CAH2242927.1"/>
    </source>
</evidence>
<accession>A0A8S4RYD4</accession>
<dbReference type="Proteomes" id="UP000838756">
    <property type="component" value="Unassembled WGS sequence"/>
</dbReference>
<sequence>MASIVKSVFIISTDRRLLLGIGLLQGVPNSTVLCRLDPEAATRLMSSGHLVWGRPTLRLPVRGCHSRI</sequence>
<organism evidence="1 2">
    <name type="scientific">Pararge aegeria aegeria</name>
    <dbReference type="NCBI Taxonomy" id="348720"/>
    <lineage>
        <taxon>Eukaryota</taxon>
        <taxon>Metazoa</taxon>
        <taxon>Ecdysozoa</taxon>
        <taxon>Arthropoda</taxon>
        <taxon>Hexapoda</taxon>
        <taxon>Insecta</taxon>
        <taxon>Pterygota</taxon>
        <taxon>Neoptera</taxon>
        <taxon>Endopterygota</taxon>
        <taxon>Lepidoptera</taxon>
        <taxon>Glossata</taxon>
        <taxon>Ditrysia</taxon>
        <taxon>Papilionoidea</taxon>
        <taxon>Nymphalidae</taxon>
        <taxon>Satyrinae</taxon>
        <taxon>Satyrini</taxon>
        <taxon>Parargina</taxon>
        <taxon>Pararge</taxon>
    </lineage>
</organism>
<dbReference type="EMBL" id="CAKXAJ010025707">
    <property type="protein sequence ID" value="CAH2242927.1"/>
    <property type="molecule type" value="Genomic_DNA"/>
</dbReference>
<keyword evidence="2" id="KW-1185">Reference proteome</keyword>
<dbReference type="OrthoDB" id="7481104at2759"/>
<comment type="caution">
    <text evidence="1">The sequence shown here is derived from an EMBL/GenBank/DDBJ whole genome shotgun (WGS) entry which is preliminary data.</text>
</comment>
<name>A0A8S4RYD4_9NEOP</name>
<gene>
    <name evidence="1" type="primary">jg14496</name>
    <name evidence="1" type="ORF">PAEG_LOCUS19144</name>
</gene>
<dbReference type="AlphaFoldDB" id="A0A8S4RYD4"/>
<proteinExistence type="predicted"/>
<reference evidence="1" key="1">
    <citation type="submission" date="2022-03" db="EMBL/GenBank/DDBJ databases">
        <authorList>
            <person name="Lindestad O."/>
        </authorList>
    </citation>
    <scope>NUCLEOTIDE SEQUENCE</scope>
</reference>